<sequence>MAQTAVVFLFQPVVEVQPWDDFTLWPVAEAAPWSFLALDGALSDAEIGSVVHSVVSYNDRSGGEETPGGDPVGVFLREVTGAEMVVVPGGLRVTDLESRVALRPGCCCGLEGWREWYDVLDGGHPLWLGHGPSAQAERVGDTVRLTLDTELAGSPVIELPAGRLPGLLAGAERDLTGFLRAASDWAARRVPDHAPALTAALAGALSVPAAA</sequence>
<evidence type="ECO:0000313" key="2">
    <source>
        <dbReference type="Proteomes" id="UP000466345"/>
    </source>
</evidence>
<dbReference type="AlphaFoldDB" id="A0A7K0CD47"/>
<name>A0A7K0CD47_9ACTN</name>
<proteinExistence type="predicted"/>
<dbReference type="OrthoDB" id="581789at2"/>
<comment type="caution">
    <text evidence="1">The sequence shown here is derived from an EMBL/GenBank/DDBJ whole genome shotgun (WGS) entry which is preliminary data.</text>
</comment>
<organism evidence="1 2">
    <name type="scientific">Streptomyces smaragdinus</name>
    <dbReference type="NCBI Taxonomy" id="2585196"/>
    <lineage>
        <taxon>Bacteria</taxon>
        <taxon>Bacillati</taxon>
        <taxon>Actinomycetota</taxon>
        <taxon>Actinomycetes</taxon>
        <taxon>Kitasatosporales</taxon>
        <taxon>Streptomycetaceae</taxon>
        <taxon>Streptomyces</taxon>
    </lineage>
</organism>
<gene>
    <name evidence="1" type="ORF">SRB5_15010</name>
</gene>
<dbReference type="Proteomes" id="UP000466345">
    <property type="component" value="Unassembled WGS sequence"/>
</dbReference>
<protein>
    <submittedName>
        <fullName evidence="1">Uncharacterized protein</fullName>
    </submittedName>
</protein>
<keyword evidence="2" id="KW-1185">Reference proteome</keyword>
<dbReference type="EMBL" id="WEGJ01000003">
    <property type="protein sequence ID" value="MQY11385.1"/>
    <property type="molecule type" value="Genomic_DNA"/>
</dbReference>
<reference evidence="1 2" key="1">
    <citation type="submission" date="2019-10" db="EMBL/GenBank/DDBJ databases">
        <title>Streptomyces smaragdinus sp. nov. and Streptomyces fabii sp. nov., isolated from the gut of fungus growing-termite Macrotermes natalensis.</title>
        <authorList>
            <person name="Schwitalla J."/>
            <person name="Benndorf R."/>
            <person name="Martin K."/>
            <person name="De Beer W."/>
            <person name="Kaster A.-K."/>
            <person name="Vollmers J."/>
            <person name="Poulsen M."/>
            <person name="Beemelmanns C."/>
        </authorList>
    </citation>
    <scope>NUCLEOTIDE SEQUENCE [LARGE SCALE GENOMIC DNA]</scope>
    <source>
        <strain evidence="1 2">RB5</strain>
    </source>
</reference>
<dbReference type="RefSeq" id="WP_153450646.1">
    <property type="nucleotide sequence ID" value="NZ_WEGJ01000003.1"/>
</dbReference>
<accession>A0A7K0CD47</accession>
<evidence type="ECO:0000313" key="1">
    <source>
        <dbReference type="EMBL" id="MQY11385.1"/>
    </source>
</evidence>